<keyword evidence="1" id="KW-0472">Membrane</keyword>
<dbReference type="GO" id="GO:0006508">
    <property type="term" value="P:proteolysis"/>
    <property type="evidence" value="ECO:0007669"/>
    <property type="project" value="UniProtKB-KW"/>
</dbReference>
<evidence type="ECO:0000313" key="3">
    <source>
        <dbReference type="Proteomes" id="UP000010469"/>
    </source>
</evidence>
<dbReference type="SUPFAM" id="SSF54211">
    <property type="entry name" value="Ribosomal protein S5 domain 2-like"/>
    <property type="match status" value="1"/>
</dbReference>
<dbReference type="AlphaFoldDB" id="L0ABQ7"/>
<dbReference type="KEGG" id="clg:Calag_0736"/>
<dbReference type="RefSeq" id="WP_015232377.1">
    <property type="nucleotide sequence ID" value="NC_019791.1"/>
</dbReference>
<sequence length="639" mass="69755" precursor="true">MKRKNLMIISSLIISFVILFTISPIYAQQITSFQQSQWSRSTWLYLPAVEGNNSGLVINTTITLSYPGNGQVTVDNNGQVQSSTLYSMQMAYMVAMLYAGLDYKDYNLKVFINTSGSVSGPSGSFGVMLATYGLATGLNTSILHNYAITGAVSPSGLSGPIGGLSYKCSAATSHNLTLAFPMGNLISGGVSYCEKFIPVSGILMASNAIFKTAPYNISINITKDVEFELAMKNASKEFINQSEIILKQINSTINTISNQTILILNLVQIINYTETNLKLAQDLVNVDPYASASYAFTAYYNALTVNYTIWLYKISLKSGNYISSFINNVSQNIINQANTLESKLISISGLNTLYSQELMATAFSRIADAIYNAEYMKSVSSTIINTSLITIAQNLAYSEARIESAISWADAAVLSNSTPPFITPELIISTANSASSYTSTAINYADSLIDYYISQYTSIGDIADAQLLSAIENNLNYLISDANNLLSKGYYTAAIGVYEDALQNSLNIIFIITGTNYSLITIKYANELQNEFSLISSELASRGLQSSIDSSYMRYANQIINSSPASALNIMETAVIDSLIWYLGEISLNQGNSSNLILINASNNTINYGFYAIYLILGLAIGFLIAMTYITRIYKKIYY</sequence>
<dbReference type="eggNOG" id="arCOG01937">
    <property type="taxonomic scope" value="Archaea"/>
</dbReference>
<organism evidence="2 3">
    <name type="scientific">Caldisphaera lagunensis (strain DSM 15908 / JCM 11604 / ANMR 0165 / IC-154)</name>
    <dbReference type="NCBI Taxonomy" id="1056495"/>
    <lineage>
        <taxon>Archaea</taxon>
        <taxon>Thermoproteota</taxon>
        <taxon>Thermoprotei</taxon>
        <taxon>Acidilobales</taxon>
        <taxon>Caldisphaeraceae</taxon>
        <taxon>Caldisphaera</taxon>
    </lineage>
</organism>
<dbReference type="GO" id="GO:0008233">
    <property type="term" value="F:peptidase activity"/>
    <property type="evidence" value="ECO:0007669"/>
    <property type="project" value="UniProtKB-KW"/>
</dbReference>
<evidence type="ECO:0000256" key="1">
    <source>
        <dbReference type="SAM" id="Phobius"/>
    </source>
</evidence>
<dbReference type="Proteomes" id="UP000010469">
    <property type="component" value="Chromosome"/>
</dbReference>
<keyword evidence="2" id="KW-0378">Hydrolase</keyword>
<accession>L0ABQ7</accession>
<dbReference type="Gene3D" id="3.30.230.10">
    <property type="match status" value="1"/>
</dbReference>
<dbReference type="InterPro" id="IPR014721">
    <property type="entry name" value="Ribsml_uS5_D2-typ_fold_subgr"/>
</dbReference>
<reference evidence="3" key="1">
    <citation type="submission" date="2012-03" db="EMBL/GenBank/DDBJ databases">
        <title>Complete genome of Caldisphaera lagunensis DSM 15908.</title>
        <authorList>
            <person name="Lucas S."/>
            <person name="Copeland A."/>
            <person name="Lapidus A."/>
            <person name="Glavina del Rio T."/>
            <person name="Dalin E."/>
            <person name="Tice H."/>
            <person name="Bruce D."/>
            <person name="Goodwin L."/>
            <person name="Pitluck S."/>
            <person name="Peters L."/>
            <person name="Mikhailova N."/>
            <person name="Teshima H."/>
            <person name="Kyrpides N."/>
            <person name="Mavromatis K."/>
            <person name="Ivanova N."/>
            <person name="Brettin T."/>
            <person name="Detter J.C."/>
            <person name="Han C."/>
            <person name="Larimer F."/>
            <person name="Land M."/>
            <person name="Hauser L."/>
            <person name="Markowitz V."/>
            <person name="Cheng J.-F."/>
            <person name="Hugenholtz P."/>
            <person name="Woyke T."/>
            <person name="Wu D."/>
            <person name="Spring S."/>
            <person name="Schroeder M."/>
            <person name="Brambilla E."/>
            <person name="Klenk H.-P."/>
            <person name="Eisen J.A."/>
        </authorList>
    </citation>
    <scope>NUCLEOTIDE SEQUENCE [LARGE SCALE GENOMIC DNA]</scope>
    <source>
        <strain evidence="3">DSM 15908 / JCM 11604 / IC-154</strain>
    </source>
</reference>
<keyword evidence="2" id="KW-0645">Protease</keyword>
<dbReference type="HOGENOM" id="CLU_431251_0_0_2"/>
<keyword evidence="1" id="KW-1133">Transmembrane helix</keyword>
<keyword evidence="3" id="KW-1185">Reference proteome</keyword>
<keyword evidence="1" id="KW-0812">Transmembrane</keyword>
<protein>
    <submittedName>
        <fullName evidence="2">Archaeal serine protease</fullName>
    </submittedName>
</protein>
<proteinExistence type="predicted"/>
<dbReference type="EMBL" id="CP003378">
    <property type="protein sequence ID" value="AFZ70480.1"/>
    <property type="molecule type" value="Genomic_DNA"/>
</dbReference>
<evidence type="ECO:0000313" key="2">
    <source>
        <dbReference type="EMBL" id="AFZ70480.1"/>
    </source>
</evidence>
<feature type="transmembrane region" description="Helical" evidence="1">
    <location>
        <begin position="608"/>
        <end position="630"/>
    </location>
</feature>
<name>L0ABQ7_CALLD</name>
<dbReference type="InParanoid" id="L0ABQ7"/>
<dbReference type="GeneID" id="14211996"/>
<gene>
    <name evidence="2" type="ordered locus">Calag_0736</name>
</gene>
<dbReference type="OrthoDB" id="46095at2157"/>
<dbReference type="InterPro" id="IPR020568">
    <property type="entry name" value="Ribosomal_Su5_D2-typ_SF"/>
</dbReference>
<dbReference type="STRING" id="1056495.Calag_0736"/>